<dbReference type="RefSeq" id="WP_135529079.1">
    <property type="nucleotide sequence ID" value="NZ_SRKZ01000001.1"/>
</dbReference>
<comment type="caution">
    <text evidence="1">The sequence shown here is derived from an EMBL/GenBank/DDBJ whole genome shotgun (WGS) entry which is preliminary data.</text>
</comment>
<accession>A0A4Z0MSY1</accession>
<gene>
    <name evidence="1" type="ORF">EU557_03855</name>
</gene>
<reference evidence="1 2" key="1">
    <citation type="submission" date="2019-04" db="EMBL/GenBank/DDBJ databases">
        <authorList>
            <person name="Feng G."/>
            <person name="Zhang J."/>
            <person name="Zhu H."/>
        </authorList>
    </citation>
    <scope>NUCLEOTIDE SEQUENCE [LARGE SCALE GENOMIC DNA]</scope>
    <source>
        <strain evidence="1 2">JCM 19491</strain>
    </source>
</reference>
<protein>
    <submittedName>
        <fullName evidence="1">Uncharacterized protein</fullName>
    </submittedName>
</protein>
<dbReference type="Proteomes" id="UP000298284">
    <property type="component" value="Unassembled WGS sequence"/>
</dbReference>
<proteinExistence type="predicted"/>
<evidence type="ECO:0000313" key="1">
    <source>
        <dbReference type="EMBL" id="TGD82923.1"/>
    </source>
</evidence>
<dbReference type="OrthoDB" id="1118033at2"/>
<keyword evidence="2" id="KW-1185">Reference proteome</keyword>
<dbReference type="EMBL" id="SRKZ01000001">
    <property type="protein sequence ID" value="TGD82923.1"/>
    <property type="molecule type" value="Genomic_DNA"/>
</dbReference>
<organism evidence="1 2">
    <name type="scientific">Hymenobacter wooponensis</name>
    <dbReference type="NCBI Taxonomy" id="1525360"/>
    <lineage>
        <taxon>Bacteria</taxon>
        <taxon>Pseudomonadati</taxon>
        <taxon>Bacteroidota</taxon>
        <taxon>Cytophagia</taxon>
        <taxon>Cytophagales</taxon>
        <taxon>Hymenobacteraceae</taxon>
        <taxon>Hymenobacter</taxon>
    </lineage>
</organism>
<dbReference type="AlphaFoldDB" id="A0A4Z0MSY1"/>
<evidence type="ECO:0000313" key="2">
    <source>
        <dbReference type="Proteomes" id="UP000298284"/>
    </source>
</evidence>
<sequence length="233" mass="26355">MQTFTVERLSFDSLTEIPNSWQPADYKALLAKTGYDNPDEVAPEELQEMTHMALTDLEPTEAAQLVLEYLFADQLTTGQIENLAHQMLTEKLWEENPELEQHEGFFKATQLLYTAYNGKFPRAEAVQFQVQLTAADATGLQLFDANPEAPLLRLLSQGMPDNTLLKRLFHEQLDGASFPEASSIIWQLHPSQRTETAVVFEVVSSAYWLDDFKYADTYEATTQADTPPVTEES</sequence>
<name>A0A4Z0MSY1_9BACT</name>